<feature type="transmembrane region" description="Helical" evidence="1">
    <location>
        <begin position="326"/>
        <end position="343"/>
    </location>
</feature>
<reference evidence="2" key="1">
    <citation type="submission" date="2021-06" db="EMBL/GenBank/DDBJ databases">
        <authorList>
            <consortium name="DOE Joint Genome Institute"/>
            <person name="Mondo S.J."/>
            <person name="Amses K.R."/>
            <person name="Simmons D.R."/>
            <person name="Longcore J.E."/>
            <person name="Seto K."/>
            <person name="Alves G.H."/>
            <person name="Bonds A.E."/>
            <person name="Quandt C.A."/>
            <person name="Davis W.J."/>
            <person name="Chang Y."/>
            <person name="Letcher P.M."/>
            <person name="Powell M.J."/>
            <person name="Kuo A."/>
            <person name="Labutti K."/>
            <person name="Pangilinan J."/>
            <person name="Andreopoulos W."/>
            <person name="Tritt A."/>
            <person name="Riley R."/>
            <person name="Hundley H."/>
            <person name="Johnson J."/>
            <person name="Lipzen A."/>
            <person name="Barry K."/>
            <person name="Berbee M.L."/>
            <person name="Buchler N.E."/>
            <person name="Grigoriev I.V."/>
            <person name="Spatafora J.W."/>
            <person name="Stajich J.E."/>
            <person name="James T.Y."/>
        </authorList>
    </citation>
    <scope>NUCLEOTIDE SEQUENCE</scope>
    <source>
        <strain evidence="2">AG</strain>
    </source>
</reference>
<accession>A0AAD5EFN3</accession>
<name>A0AAD5EFN3_UMBRA</name>
<evidence type="ECO:0000256" key="1">
    <source>
        <dbReference type="SAM" id="Phobius"/>
    </source>
</evidence>
<feature type="transmembrane region" description="Helical" evidence="1">
    <location>
        <begin position="290"/>
        <end position="314"/>
    </location>
</feature>
<dbReference type="EMBL" id="MU620902">
    <property type="protein sequence ID" value="KAI8582071.1"/>
    <property type="molecule type" value="Genomic_DNA"/>
</dbReference>
<gene>
    <name evidence="2" type="ORF">K450DRAFT_298107</name>
</gene>
<proteinExistence type="predicted"/>
<feature type="transmembrane region" description="Helical" evidence="1">
    <location>
        <begin position="224"/>
        <end position="248"/>
    </location>
</feature>
<reference evidence="2" key="2">
    <citation type="journal article" date="2022" name="Proc. Natl. Acad. Sci. U.S.A.">
        <title>Diploid-dominant life cycles characterize the early evolution of Fungi.</title>
        <authorList>
            <person name="Amses K.R."/>
            <person name="Simmons D.R."/>
            <person name="Longcore J.E."/>
            <person name="Mondo S.J."/>
            <person name="Seto K."/>
            <person name="Jeronimo G.H."/>
            <person name="Bonds A.E."/>
            <person name="Quandt C.A."/>
            <person name="Davis W.J."/>
            <person name="Chang Y."/>
            <person name="Federici B.A."/>
            <person name="Kuo A."/>
            <person name="LaButti K."/>
            <person name="Pangilinan J."/>
            <person name="Andreopoulos W."/>
            <person name="Tritt A."/>
            <person name="Riley R."/>
            <person name="Hundley H."/>
            <person name="Johnson J."/>
            <person name="Lipzen A."/>
            <person name="Barry K."/>
            <person name="Lang B.F."/>
            <person name="Cuomo C.A."/>
            <person name="Buchler N.E."/>
            <person name="Grigoriev I.V."/>
            <person name="Spatafora J.W."/>
            <person name="Stajich J.E."/>
            <person name="James T.Y."/>
        </authorList>
    </citation>
    <scope>NUCLEOTIDE SEQUENCE</scope>
    <source>
        <strain evidence="2">AG</strain>
    </source>
</reference>
<evidence type="ECO:0000313" key="3">
    <source>
        <dbReference type="Proteomes" id="UP001206595"/>
    </source>
</evidence>
<keyword evidence="3" id="KW-1185">Reference proteome</keyword>
<sequence>MKPLRNILVHLLLRRTTRDHSSNTVVSFTMWHQLPNQLTAMVQSSALYGKLANTFSTAKTVAISDWHVHAKRNYEQLALKAQRAELGAIKAALVISLLGAVPGAAATTYGEALSSGIQDISAVATLFGTEACASHLLSSISKGYIYASVSMLSMFGSLAAVKASAYLILPAEWLKNAGMTDCGADLNTIGWGDSAWPTNVLADRLHSVPGGTSKVEFSPKLRKWIFQATVAGLSGALGIVPFLAPLILAWDHVYAAFPIMRVVGGTLIGCLTPIATILSLQTNLAKGYRIFLQALLGIGAAMTLIGYVGCYAYIQSFPEQWMVYQWLALEIALMLIRFWCWAWNPSFDDMTDFVTTYTPPVKVMAGFVLPCYRDHQRVGVSLAMFLINVATHKQVLRGLRHAGLAVDHLPEASFYLKDEYEAGRLLWIIDTVGISMDGQISEHPCFLWIHGKATFQGWVEVAMGGTVAWWKEKSRPTRLDAKTEDAKKRLDASWKEINEVVAAVGSWDVDTKSVTVSTMLPIEKATKGIASWKLLGADYAKQCGCQSCLETTLAERLTCLWYAAQLESATTLSIKCITGGQIPWTKPDLKEKSVRYYFRERGRVGAALPMFNEERIYSQFRGRTDISTKEMESAVAAEVKAMSKQLDGSRLWLSHNGTPLA</sequence>
<keyword evidence="1" id="KW-0472">Membrane</keyword>
<keyword evidence="1" id="KW-0812">Transmembrane</keyword>
<evidence type="ECO:0000313" key="2">
    <source>
        <dbReference type="EMBL" id="KAI8582071.1"/>
    </source>
</evidence>
<dbReference type="RefSeq" id="XP_051447075.1">
    <property type="nucleotide sequence ID" value="XM_051593681.1"/>
</dbReference>
<keyword evidence="1" id="KW-1133">Transmembrane helix</keyword>
<feature type="transmembrane region" description="Helical" evidence="1">
    <location>
        <begin position="254"/>
        <end position="278"/>
    </location>
</feature>
<protein>
    <submittedName>
        <fullName evidence="2">Uncharacterized protein</fullName>
    </submittedName>
</protein>
<dbReference type="AlphaFoldDB" id="A0AAD5EFN3"/>
<dbReference type="Proteomes" id="UP001206595">
    <property type="component" value="Unassembled WGS sequence"/>
</dbReference>
<organism evidence="2 3">
    <name type="scientific">Umbelopsis ramanniana AG</name>
    <dbReference type="NCBI Taxonomy" id="1314678"/>
    <lineage>
        <taxon>Eukaryota</taxon>
        <taxon>Fungi</taxon>
        <taxon>Fungi incertae sedis</taxon>
        <taxon>Mucoromycota</taxon>
        <taxon>Mucoromycotina</taxon>
        <taxon>Umbelopsidomycetes</taxon>
        <taxon>Umbelopsidales</taxon>
        <taxon>Umbelopsidaceae</taxon>
        <taxon>Umbelopsis</taxon>
    </lineage>
</organism>
<comment type="caution">
    <text evidence="2">The sequence shown here is derived from an EMBL/GenBank/DDBJ whole genome shotgun (WGS) entry which is preliminary data.</text>
</comment>
<dbReference type="GeneID" id="75919023"/>